<protein>
    <submittedName>
        <fullName evidence="2">Uncharacterized protein</fullName>
    </submittedName>
</protein>
<feature type="compositionally biased region" description="Polar residues" evidence="1">
    <location>
        <begin position="123"/>
        <end position="138"/>
    </location>
</feature>
<dbReference type="EMBL" id="BSYO01000032">
    <property type="protein sequence ID" value="GMH27252.1"/>
    <property type="molecule type" value="Genomic_DNA"/>
</dbReference>
<evidence type="ECO:0000313" key="3">
    <source>
        <dbReference type="Proteomes" id="UP001279734"/>
    </source>
</evidence>
<dbReference type="AlphaFoldDB" id="A0AAD3Y2P7"/>
<evidence type="ECO:0000256" key="1">
    <source>
        <dbReference type="SAM" id="MobiDB-lite"/>
    </source>
</evidence>
<feature type="region of interest" description="Disordered" evidence="1">
    <location>
        <begin position="1"/>
        <end position="21"/>
    </location>
</feature>
<keyword evidence="3" id="KW-1185">Reference proteome</keyword>
<feature type="region of interest" description="Disordered" evidence="1">
    <location>
        <begin position="99"/>
        <end position="145"/>
    </location>
</feature>
<comment type="caution">
    <text evidence="2">The sequence shown here is derived from an EMBL/GenBank/DDBJ whole genome shotgun (WGS) entry which is preliminary data.</text>
</comment>
<evidence type="ECO:0000313" key="2">
    <source>
        <dbReference type="EMBL" id="GMH27252.1"/>
    </source>
</evidence>
<proteinExistence type="predicted"/>
<dbReference type="Proteomes" id="UP001279734">
    <property type="component" value="Unassembled WGS sequence"/>
</dbReference>
<reference evidence="2" key="1">
    <citation type="submission" date="2023-05" db="EMBL/GenBank/DDBJ databases">
        <title>Nepenthes gracilis genome sequencing.</title>
        <authorList>
            <person name="Fukushima K."/>
        </authorList>
    </citation>
    <scope>NUCLEOTIDE SEQUENCE</scope>
    <source>
        <strain evidence="2">SING2019-196</strain>
    </source>
</reference>
<name>A0AAD3Y2P7_NEPGR</name>
<sequence>MIGTRKNTGSGSPTNTADCDNYQQSFGWYTTSYSAPSYLPVPQPQVFLPSEQAQVSQANFASLPVTTQPAVRPFDPAALPVFRNAEQYQQQLTLASHLYPGSTKRPHLSGPLGPGSFGLMTPTVASQKQSQVVQTTPTPRAYASD</sequence>
<accession>A0AAD3Y2P7</accession>
<gene>
    <name evidence="2" type="ORF">Nepgr_029095</name>
</gene>
<organism evidence="2 3">
    <name type="scientific">Nepenthes gracilis</name>
    <name type="common">Slender pitcher plant</name>
    <dbReference type="NCBI Taxonomy" id="150966"/>
    <lineage>
        <taxon>Eukaryota</taxon>
        <taxon>Viridiplantae</taxon>
        <taxon>Streptophyta</taxon>
        <taxon>Embryophyta</taxon>
        <taxon>Tracheophyta</taxon>
        <taxon>Spermatophyta</taxon>
        <taxon>Magnoliopsida</taxon>
        <taxon>eudicotyledons</taxon>
        <taxon>Gunneridae</taxon>
        <taxon>Pentapetalae</taxon>
        <taxon>Caryophyllales</taxon>
        <taxon>Nepenthaceae</taxon>
        <taxon>Nepenthes</taxon>
    </lineage>
</organism>